<protein>
    <recommendedName>
        <fullName evidence="4">phosphoglycolate phosphatase</fullName>
        <ecNumber evidence="4">3.1.3.18</ecNumber>
    </recommendedName>
</protein>
<dbReference type="Pfam" id="PF13419">
    <property type="entry name" value="HAD_2"/>
    <property type="match status" value="1"/>
</dbReference>
<comment type="pathway">
    <text evidence="2">Organic acid metabolism; glycolate biosynthesis; glycolate from 2-phosphoglycolate: step 1/1.</text>
</comment>
<evidence type="ECO:0000256" key="3">
    <source>
        <dbReference type="ARBA" id="ARBA00006171"/>
    </source>
</evidence>
<dbReference type="EMBL" id="JACCCW010000002">
    <property type="protein sequence ID" value="NYF80176.1"/>
    <property type="molecule type" value="Genomic_DNA"/>
</dbReference>
<dbReference type="InterPro" id="IPR041492">
    <property type="entry name" value="HAD_2"/>
</dbReference>
<dbReference type="RefSeq" id="WP_179491383.1">
    <property type="nucleotide sequence ID" value="NZ_JACCCW010000002.1"/>
</dbReference>
<dbReference type="Gene3D" id="3.40.50.1000">
    <property type="entry name" value="HAD superfamily/HAD-like"/>
    <property type="match status" value="1"/>
</dbReference>
<dbReference type="PANTHER" id="PTHR43434">
    <property type="entry name" value="PHOSPHOGLYCOLATE PHOSPHATASE"/>
    <property type="match status" value="1"/>
</dbReference>
<dbReference type="InterPro" id="IPR023214">
    <property type="entry name" value="HAD_sf"/>
</dbReference>
<dbReference type="PANTHER" id="PTHR43434:SF1">
    <property type="entry name" value="PHOSPHOGLYCOLATE PHOSPHATASE"/>
    <property type="match status" value="1"/>
</dbReference>
<comment type="catalytic activity">
    <reaction evidence="1">
        <text>2-phosphoglycolate + H2O = glycolate + phosphate</text>
        <dbReference type="Rhea" id="RHEA:14369"/>
        <dbReference type="ChEBI" id="CHEBI:15377"/>
        <dbReference type="ChEBI" id="CHEBI:29805"/>
        <dbReference type="ChEBI" id="CHEBI:43474"/>
        <dbReference type="ChEBI" id="CHEBI:58033"/>
        <dbReference type="EC" id="3.1.3.18"/>
    </reaction>
</comment>
<dbReference type="InterPro" id="IPR050155">
    <property type="entry name" value="HAD-like_hydrolase_sf"/>
</dbReference>
<accession>A0A7Y9PHZ1</accession>
<organism evidence="5 6">
    <name type="scientific">Granulicella arctica</name>
    <dbReference type="NCBI Taxonomy" id="940613"/>
    <lineage>
        <taxon>Bacteria</taxon>
        <taxon>Pseudomonadati</taxon>
        <taxon>Acidobacteriota</taxon>
        <taxon>Terriglobia</taxon>
        <taxon>Terriglobales</taxon>
        <taxon>Acidobacteriaceae</taxon>
        <taxon>Granulicella</taxon>
    </lineage>
</organism>
<comment type="similarity">
    <text evidence="3">Belongs to the HAD-like hydrolase superfamily. CbbY/CbbZ/Gph/YieH family.</text>
</comment>
<proteinExistence type="inferred from homology"/>
<evidence type="ECO:0000313" key="6">
    <source>
        <dbReference type="Proteomes" id="UP000589520"/>
    </source>
</evidence>
<dbReference type="EC" id="3.1.3.18" evidence="4"/>
<dbReference type="GO" id="GO:0005829">
    <property type="term" value="C:cytosol"/>
    <property type="evidence" value="ECO:0007669"/>
    <property type="project" value="TreeGrafter"/>
</dbReference>
<dbReference type="SUPFAM" id="SSF56784">
    <property type="entry name" value="HAD-like"/>
    <property type="match status" value="1"/>
</dbReference>
<gene>
    <name evidence="5" type="ORF">HDF17_002496</name>
</gene>
<evidence type="ECO:0000256" key="4">
    <source>
        <dbReference type="ARBA" id="ARBA00013078"/>
    </source>
</evidence>
<dbReference type="Proteomes" id="UP000589520">
    <property type="component" value="Unassembled WGS sequence"/>
</dbReference>
<evidence type="ECO:0000256" key="2">
    <source>
        <dbReference type="ARBA" id="ARBA00004818"/>
    </source>
</evidence>
<dbReference type="InterPro" id="IPR036412">
    <property type="entry name" value="HAD-like_sf"/>
</dbReference>
<reference evidence="5 6" key="1">
    <citation type="submission" date="2020-07" db="EMBL/GenBank/DDBJ databases">
        <title>Genomic Encyclopedia of Type Strains, Phase IV (KMG-V): Genome sequencing to study the core and pangenomes of soil and plant-associated prokaryotes.</title>
        <authorList>
            <person name="Whitman W."/>
        </authorList>
    </citation>
    <scope>NUCLEOTIDE SEQUENCE [LARGE SCALE GENOMIC DNA]</scope>
    <source>
        <strain evidence="5 6">X4EP2</strain>
    </source>
</reference>
<sequence>MASTLKLLVFDLDGTLIDSSVDLCNSVNATLEHLGKPTLPPAVIASYIGDGASMLVRRALGDPEGDIHDEQYVTEALTFFLNYYRVHKLDFTTVYPGVIEAIETIRAASPNLLMAVLTNKPVNPSRDICAHFGLNRFFFQNYGGNSFHTKKPDPHGLKTLIAEASTLAGETITAAQTLMIGDSDVDILTARNCGARSLGCTFGLAPHTLAAAQPDALADSPAAWPKAIASLMHPPA</sequence>
<comment type="caution">
    <text evidence="5">The sequence shown here is derived from an EMBL/GenBank/DDBJ whole genome shotgun (WGS) entry which is preliminary data.</text>
</comment>
<dbReference type="SFLD" id="SFLDS00003">
    <property type="entry name" value="Haloacid_Dehalogenase"/>
    <property type="match status" value="1"/>
</dbReference>
<keyword evidence="5" id="KW-0378">Hydrolase</keyword>
<keyword evidence="6" id="KW-1185">Reference proteome</keyword>
<dbReference type="SFLD" id="SFLDG01129">
    <property type="entry name" value="C1.5:_HAD__Beta-PGM__Phosphata"/>
    <property type="match status" value="1"/>
</dbReference>
<evidence type="ECO:0000313" key="5">
    <source>
        <dbReference type="EMBL" id="NYF80176.1"/>
    </source>
</evidence>
<dbReference type="Gene3D" id="1.10.150.240">
    <property type="entry name" value="Putative phosphatase, domain 2"/>
    <property type="match status" value="1"/>
</dbReference>
<dbReference type="GO" id="GO:0008967">
    <property type="term" value="F:phosphoglycolate phosphatase activity"/>
    <property type="evidence" value="ECO:0007669"/>
    <property type="project" value="UniProtKB-EC"/>
</dbReference>
<dbReference type="InterPro" id="IPR023198">
    <property type="entry name" value="PGP-like_dom2"/>
</dbReference>
<dbReference type="AlphaFoldDB" id="A0A7Y9PHZ1"/>
<evidence type="ECO:0000256" key="1">
    <source>
        <dbReference type="ARBA" id="ARBA00000830"/>
    </source>
</evidence>
<name>A0A7Y9PHZ1_9BACT</name>
<dbReference type="GO" id="GO:0006281">
    <property type="term" value="P:DNA repair"/>
    <property type="evidence" value="ECO:0007669"/>
    <property type="project" value="TreeGrafter"/>
</dbReference>